<dbReference type="Proteomes" id="UP000197717">
    <property type="component" value="Chromosome"/>
</dbReference>
<name>A0ABN5AX14_9GAMM</name>
<dbReference type="RefSeq" id="WP_088769263.1">
    <property type="nucleotide sequence ID" value="NZ_CP022133.1"/>
</dbReference>
<dbReference type="InterPro" id="IPR056906">
    <property type="entry name" value="ORF2/G2P_dom"/>
</dbReference>
<reference evidence="2 3" key="1">
    <citation type="submission" date="2017-06" db="EMBL/GenBank/DDBJ databases">
        <title>Complete genome sequence of Idiomarina piscisalsi strain 10PY1A isolated from soil of Soudi Arabia.</title>
        <authorList>
            <person name="Kim M.-C."/>
            <person name="Jung B.K."/>
            <person name="Budiyanto F."/>
            <person name="Nzila A."/>
            <person name="Shin J.-H."/>
        </authorList>
    </citation>
    <scope>NUCLEOTIDE SEQUENCE [LARGE SCALE GENOMIC DNA]</scope>
    <source>
        <strain evidence="2 3">10PY1A</strain>
    </source>
</reference>
<evidence type="ECO:0000313" key="3">
    <source>
        <dbReference type="Proteomes" id="UP000197717"/>
    </source>
</evidence>
<feature type="domain" description="Replication-associated protein ORF2/G2P" evidence="1">
    <location>
        <begin position="22"/>
        <end position="158"/>
    </location>
</feature>
<protein>
    <recommendedName>
        <fullName evidence="1">Replication-associated protein ORF2/G2P domain-containing protein</fullName>
    </recommendedName>
</protein>
<proteinExistence type="predicted"/>
<organism evidence="2 3">
    <name type="scientific">Idiomarina piscisalsi</name>
    <dbReference type="NCBI Taxonomy" id="1096243"/>
    <lineage>
        <taxon>Bacteria</taxon>
        <taxon>Pseudomonadati</taxon>
        <taxon>Pseudomonadota</taxon>
        <taxon>Gammaproteobacteria</taxon>
        <taxon>Alteromonadales</taxon>
        <taxon>Idiomarinaceae</taxon>
        <taxon>Idiomarina</taxon>
    </lineage>
</organism>
<keyword evidence="3" id="KW-1185">Reference proteome</keyword>
<sequence>MNTKSSAVQEATRNEYGTKFDWSLTLTYRNAIENVDTVNKHIKQLFDHLRRRVIGKSRVRYFNEQKHLMMIGAIERHADNSIHLHINLTNPPESVAKEDTSSDLLKHIHKEVLYFWENKKRHSIPSSSGRATNNVNPLMTLSESQTMLQYITKYTSQQNSNTFIAYWDSDIVALPTTCLR</sequence>
<accession>A0ABN5AX14</accession>
<evidence type="ECO:0000259" key="1">
    <source>
        <dbReference type="Pfam" id="PF23343"/>
    </source>
</evidence>
<dbReference type="EMBL" id="CP022133">
    <property type="protein sequence ID" value="ASG66813.1"/>
    <property type="molecule type" value="Genomic_DNA"/>
</dbReference>
<evidence type="ECO:0000313" key="2">
    <source>
        <dbReference type="EMBL" id="ASG66813.1"/>
    </source>
</evidence>
<dbReference type="Pfam" id="PF23343">
    <property type="entry name" value="REP_ORF2-G2P"/>
    <property type="match status" value="1"/>
</dbReference>
<gene>
    <name evidence="2" type="ORF">CEW91_11995</name>
</gene>